<dbReference type="PANTHER" id="PTHR46885">
    <property type="entry name" value="PROTEIN ANKUB1"/>
    <property type="match status" value="1"/>
</dbReference>
<feature type="compositionally biased region" description="Acidic residues" evidence="1">
    <location>
        <begin position="423"/>
        <end position="434"/>
    </location>
</feature>
<dbReference type="PANTHER" id="PTHR46885:SF1">
    <property type="entry name" value="PROTEIN ANKUB1"/>
    <property type="match status" value="1"/>
</dbReference>
<dbReference type="PROSITE" id="PS50053">
    <property type="entry name" value="UBIQUITIN_2"/>
    <property type="match status" value="2"/>
</dbReference>
<dbReference type="InterPro" id="IPR036770">
    <property type="entry name" value="Ankyrin_rpt-contain_sf"/>
</dbReference>
<keyword evidence="4" id="KW-1185">Reference proteome</keyword>
<dbReference type="SUPFAM" id="SSF54236">
    <property type="entry name" value="Ubiquitin-like"/>
    <property type="match status" value="2"/>
</dbReference>
<accession>V4A972</accession>
<sequence>MLLFGIFENERVTLEVSPGMRVKDFKKVIQEKLNISDDLCKFDKTVISLTYARAELQDMWVLSDLGIVPGTTIRIQLKEEDNPVLYIKCSHNNETLTIFDDLNIGSMSVKDLKSMVSKRTGLPVGVFRLCTDTGRELFDCHTLDIYSIEAGRTLRLENWDGLNEFFNLASRGFTKQVIEQINTDDLHGRYLLRVALHIASHFGNVDLARSLLKMGGRADEPVGDPPQRQWCKGLSHIDSLKAPIHVATEMGQLGVLRLFVNTDITHLMAADGNGLLPMNIALRQKVHNCAQYLLSKQWTKVNFTKTVYISIKLYSALKKWCELGREKAYMKYGVTKSSLKKRNFDFGPLVSHGVLVDGFSKSAMNGKPKSQVSREEREKRKAKQNLALILDENAEDAEQYFKTVAVTDRPTDRSLVTDRNIAEEPEQPESDDVTDEPKRSRYQRGKKSKMAAKSHASDAPIPLPLISNEQTSRPFFYLNGLREDDVIEPTIELLTKYKGGSQRERAIQSLVIANSFKEKPWLSQIRMALSLSTTALKRDVKRRKSGKKDTSVQCSLTPVHQIS</sequence>
<dbReference type="Gene3D" id="3.10.20.90">
    <property type="entry name" value="Phosphatidylinositol 3-kinase Catalytic Subunit, Chain A, domain 1"/>
    <property type="match status" value="2"/>
</dbReference>
<evidence type="ECO:0000313" key="4">
    <source>
        <dbReference type="Proteomes" id="UP000030746"/>
    </source>
</evidence>
<organism evidence="3 4">
    <name type="scientific">Lottia gigantea</name>
    <name type="common">Giant owl limpet</name>
    <dbReference type="NCBI Taxonomy" id="225164"/>
    <lineage>
        <taxon>Eukaryota</taxon>
        <taxon>Metazoa</taxon>
        <taxon>Spiralia</taxon>
        <taxon>Lophotrochozoa</taxon>
        <taxon>Mollusca</taxon>
        <taxon>Gastropoda</taxon>
        <taxon>Patellogastropoda</taxon>
        <taxon>Lottioidea</taxon>
        <taxon>Lottiidae</taxon>
        <taxon>Lottia</taxon>
    </lineage>
</organism>
<feature type="domain" description="Ubiquitin-like" evidence="2">
    <location>
        <begin position="106"/>
        <end position="156"/>
    </location>
</feature>
<proteinExistence type="predicted"/>
<dbReference type="KEGG" id="lgi:LOTGIDRAFT_122017"/>
<reference evidence="3 4" key="1">
    <citation type="journal article" date="2013" name="Nature">
        <title>Insights into bilaterian evolution from three spiralian genomes.</title>
        <authorList>
            <person name="Simakov O."/>
            <person name="Marletaz F."/>
            <person name="Cho S.J."/>
            <person name="Edsinger-Gonzales E."/>
            <person name="Havlak P."/>
            <person name="Hellsten U."/>
            <person name="Kuo D.H."/>
            <person name="Larsson T."/>
            <person name="Lv J."/>
            <person name="Arendt D."/>
            <person name="Savage R."/>
            <person name="Osoegawa K."/>
            <person name="de Jong P."/>
            <person name="Grimwood J."/>
            <person name="Chapman J.A."/>
            <person name="Shapiro H."/>
            <person name="Aerts A."/>
            <person name="Otillar R.P."/>
            <person name="Terry A.Y."/>
            <person name="Boore J.L."/>
            <person name="Grigoriev I.V."/>
            <person name="Lindberg D.R."/>
            <person name="Seaver E.C."/>
            <person name="Weisblat D.A."/>
            <person name="Putnam N.H."/>
            <person name="Rokhsar D.S."/>
        </authorList>
    </citation>
    <scope>NUCLEOTIDE SEQUENCE [LARGE SCALE GENOMIC DNA]</scope>
</reference>
<dbReference type="InterPro" id="IPR042788">
    <property type="entry name" value="ANKUB1"/>
</dbReference>
<feature type="compositionally biased region" description="Basic residues" evidence="1">
    <location>
        <begin position="440"/>
        <end position="452"/>
    </location>
</feature>
<dbReference type="Gene3D" id="1.25.40.20">
    <property type="entry name" value="Ankyrin repeat-containing domain"/>
    <property type="match status" value="1"/>
</dbReference>
<dbReference type="EMBL" id="KB202237">
    <property type="protein sequence ID" value="ESO91620.1"/>
    <property type="molecule type" value="Genomic_DNA"/>
</dbReference>
<dbReference type="InterPro" id="IPR002110">
    <property type="entry name" value="Ankyrin_rpt"/>
</dbReference>
<dbReference type="RefSeq" id="XP_009057686.1">
    <property type="nucleotide sequence ID" value="XM_009059438.1"/>
</dbReference>
<dbReference type="InterPro" id="IPR029071">
    <property type="entry name" value="Ubiquitin-like_domsf"/>
</dbReference>
<feature type="domain" description="Ubiquitin-like" evidence="2">
    <location>
        <begin position="1"/>
        <end position="82"/>
    </location>
</feature>
<evidence type="ECO:0000259" key="2">
    <source>
        <dbReference type="PROSITE" id="PS50053"/>
    </source>
</evidence>
<dbReference type="HOGENOM" id="CLU_543968_0_0_1"/>
<dbReference type="SUPFAM" id="SSF48403">
    <property type="entry name" value="Ankyrin repeat"/>
    <property type="match status" value="1"/>
</dbReference>
<dbReference type="AlphaFoldDB" id="V4A972"/>
<gene>
    <name evidence="3" type="ORF">LOTGIDRAFT_122017</name>
</gene>
<evidence type="ECO:0000313" key="3">
    <source>
        <dbReference type="EMBL" id="ESO91620.1"/>
    </source>
</evidence>
<dbReference type="SMART" id="SM00248">
    <property type="entry name" value="ANK"/>
    <property type="match status" value="3"/>
</dbReference>
<protein>
    <recommendedName>
        <fullName evidence="2">Ubiquitin-like domain-containing protein</fullName>
    </recommendedName>
</protein>
<dbReference type="OMA" id="WCKEDGH"/>
<dbReference type="InterPro" id="IPR000626">
    <property type="entry name" value="Ubiquitin-like_dom"/>
</dbReference>
<dbReference type="Proteomes" id="UP000030746">
    <property type="component" value="Unassembled WGS sequence"/>
</dbReference>
<feature type="compositionally biased region" description="Basic and acidic residues" evidence="1">
    <location>
        <begin position="412"/>
        <end position="422"/>
    </location>
</feature>
<dbReference type="Pfam" id="PF00023">
    <property type="entry name" value="Ank"/>
    <property type="match status" value="1"/>
</dbReference>
<feature type="region of interest" description="Disordered" evidence="1">
    <location>
        <begin position="412"/>
        <end position="465"/>
    </location>
</feature>
<dbReference type="CTD" id="20232053"/>
<dbReference type="OrthoDB" id="8856820at2759"/>
<name>V4A972_LOTGI</name>
<dbReference type="GeneID" id="20232053"/>
<evidence type="ECO:0000256" key="1">
    <source>
        <dbReference type="SAM" id="MobiDB-lite"/>
    </source>
</evidence>